<comment type="subcellular location">
    <subcellularLocation>
        <location evidence="1">Cell membrane</location>
        <topology evidence="1">Multi-pass membrane protein</topology>
    </subcellularLocation>
</comment>
<reference evidence="11 12" key="1">
    <citation type="submission" date="2019-08" db="EMBL/GenBank/DDBJ databases">
        <title>Bacterial whole genome sequence for Glaciihabitans sp. CHu50b-6-2.</title>
        <authorList>
            <person name="Jin L."/>
        </authorList>
    </citation>
    <scope>NUCLEOTIDE SEQUENCE [LARGE SCALE GENOMIC DNA]</scope>
    <source>
        <strain evidence="11 12">CHu50b-6-2</strain>
    </source>
</reference>
<accession>A0A5C8UNL6</accession>
<organism evidence="11 12">
    <name type="scientific">Lacisediminihabitans profunda</name>
    <dbReference type="NCBI Taxonomy" id="2594790"/>
    <lineage>
        <taxon>Bacteria</taxon>
        <taxon>Bacillati</taxon>
        <taxon>Actinomycetota</taxon>
        <taxon>Actinomycetes</taxon>
        <taxon>Micrococcales</taxon>
        <taxon>Microbacteriaceae</taxon>
        <taxon>Lacisediminihabitans</taxon>
    </lineage>
</organism>
<protein>
    <submittedName>
        <fullName evidence="11">ATP-binding cassette domain-containing protein</fullName>
    </submittedName>
</protein>
<keyword evidence="6 11" id="KW-0067">ATP-binding</keyword>
<evidence type="ECO:0000256" key="2">
    <source>
        <dbReference type="ARBA" id="ARBA00022448"/>
    </source>
</evidence>
<dbReference type="RefSeq" id="WP_147784009.1">
    <property type="nucleotide sequence ID" value="NZ_VRMG01000008.1"/>
</dbReference>
<keyword evidence="12" id="KW-1185">Reference proteome</keyword>
<dbReference type="InterPro" id="IPR032823">
    <property type="entry name" value="BCA_ABC_TP_C"/>
</dbReference>
<dbReference type="InterPro" id="IPR043428">
    <property type="entry name" value="LivM-like"/>
</dbReference>
<keyword evidence="7 9" id="KW-1133">Transmembrane helix</keyword>
<sequence>MSTFLARQSPRSRRVTIGMVVLLVAYLASTFGVANGSYGTQSLVLVAAIFAILALSLDLVAGVTGLYSLGHAGLFALGAYSTTLLNSKFGWNLFLLLPLSIAGVGIVGLVLGFLSLRVSGLYFAITTFIFTLVVVVLLSDFSFTGGLQGIAGPVFPDFPPGLAFLGSSVAWCVGLSLLVTIVIIWSIRSSPLYPVLLAIRDAEPFAAAAGVRTSVMKVGIFGLSASLAGLAGWAFSFLGFISPGQFSWTVSVNILVMVILGGINTRLGPIIGAAFVSAFPVVVSIDPFLQEVIFGLIFVVVIVFFPQGFMGLVGSLARRIRARFRPTAVVVEAVEDDASTPIAYAHLAPQEAVSTTRALPAVDEVALAAKNIVFGYNRGVLALNNVDMVVKRGNIHGLIGPNGSGKSTLVNLMSGRMSPNSGTITADGVRIERLRAPARARRGVMRTFQSAVLVRELTAQENVGIGLYSRFPGIAARSPIWPLLMGARRDSRAIAQKSIAALTSVGLSSGWATTRVADVPHGVEQLTQLAAACIAEPSILILDEPLAGLSSGEVEQVSEILRGLKRAGVTVIVVEHQTRFIFEMCDEVTVLAAGELVTTGTAADVRANERVREVYLGQ</sequence>
<dbReference type="InterPro" id="IPR051120">
    <property type="entry name" value="ABC_AA/LPS_Transport"/>
</dbReference>
<keyword evidence="4 9" id="KW-0812">Transmembrane</keyword>
<evidence type="ECO:0000313" key="12">
    <source>
        <dbReference type="Proteomes" id="UP000321379"/>
    </source>
</evidence>
<evidence type="ECO:0000256" key="7">
    <source>
        <dbReference type="ARBA" id="ARBA00022989"/>
    </source>
</evidence>
<dbReference type="GO" id="GO:0005886">
    <property type="term" value="C:plasma membrane"/>
    <property type="evidence" value="ECO:0007669"/>
    <property type="project" value="UniProtKB-SubCell"/>
</dbReference>
<dbReference type="EMBL" id="VRMG01000008">
    <property type="protein sequence ID" value="TXN29966.1"/>
    <property type="molecule type" value="Genomic_DNA"/>
</dbReference>
<feature type="transmembrane region" description="Helical" evidence="9">
    <location>
        <begin position="295"/>
        <end position="317"/>
    </location>
</feature>
<feature type="transmembrane region" description="Helical" evidence="9">
    <location>
        <begin position="89"/>
        <end position="114"/>
    </location>
</feature>
<dbReference type="GO" id="GO:0016887">
    <property type="term" value="F:ATP hydrolysis activity"/>
    <property type="evidence" value="ECO:0007669"/>
    <property type="project" value="InterPro"/>
</dbReference>
<dbReference type="SMART" id="SM00382">
    <property type="entry name" value="AAA"/>
    <property type="match status" value="1"/>
</dbReference>
<dbReference type="PANTHER" id="PTHR45772:SF2">
    <property type="entry name" value="ABC TRANSPORTER ATP-BINDING PROTEIN"/>
    <property type="match status" value="1"/>
</dbReference>
<dbReference type="CDD" id="cd06581">
    <property type="entry name" value="TM_PBP1_LivM_like"/>
    <property type="match status" value="1"/>
</dbReference>
<keyword evidence="8 9" id="KW-0472">Membrane</keyword>
<dbReference type="SUPFAM" id="SSF52540">
    <property type="entry name" value="P-loop containing nucleoside triphosphate hydrolases"/>
    <property type="match status" value="1"/>
</dbReference>
<dbReference type="InterPro" id="IPR003439">
    <property type="entry name" value="ABC_transporter-like_ATP-bd"/>
</dbReference>
<gene>
    <name evidence="11" type="ORF">FVP33_12605</name>
</gene>
<dbReference type="Proteomes" id="UP000321379">
    <property type="component" value="Unassembled WGS sequence"/>
</dbReference>
<evidence type="ECO:0000313" key="11">
    <source>
        <dbReference type="EMBL" id="TXN29966.1"/>
    </source>
</evidence>
<evidence type="ECO:0000256" key="6">
    <source>
        <dbReference type="ARBA" id="ARBA00022840"/>
    </source>
</evidence>
<dbReference type="InterPro" id="IPR027417">
    <property type="entry name" value="P-loop_NTPase"/>
</dbReference>
<dbReference type="Gene3D" id="3.40.50.300">
    <property type="entry name" value="P-loop containing nucleotide triphosphate hydrolases"/>
    <property type="match status" value="1"/>
</dbReference>
<dbReference type="Pfam" id="PF00005">
    <property type="entry name" value="ABC_tran"/>
    <property type="match status" value="1"/>
</dbReference>
<dbReference type="GO" id="GO:0015658">
    <property type="term" value="F:branched-chain amino acid transmembrane transporter activity"/>
    <property type="evidence" value="ECO:0007669"/>
    <property type="project" value="InterPro"/>
</dbReference>
<evidence type="ECO:0000256" key="3">
    <source>
        <dbReference type="ARBA" id="ARBA00022475"/>
    </source>
</evidence>
<dbReference type="Pfam" id="PF02653">
    <property type="entry name" value="BPD_transp_2"/>
    <property type="match status" value="1"/>
</dbReference>
<evidence type="ECO:0000259" key="10">
    <source>
        <dbReference type="PROSITE" id="PS50893"/>
    </source>
</evidence>
<dbReference type="Pfam" id="PF12399">
    <property type="entry name" value="BCA_ABC_TP_C"/>
    <property type="match status" value="1"/>
</dbReference>
<feature type="transmembrane region" description="Helical" evidence="9">
    <location>
        <begin position="270"/>
        <end position="289"/>
    </location>
</feature>
<feature type="transmembrane region" description="Helical" evidence="9">
    <location>
        <begin position="43"/>
        <end position="69"/>
    </location>
</feature>
<feature type="domain" description="ABC transporter" evidence="10">
    <location>
        <begin position="367"/>
        <end position="618"/>
    </location>
</feature>
<feature type="transmembrane region" description="Helical" evidence="9">
    <location>
        <begin position="218"/>
        <end position="240"/>
    </location>
</feature>
<proteinExistence type="predicted"/>
<comment type="caution">
    <text evidence="11">The sequence shown here is derived from an EMBL/GenBank/DDBJ whole genome shotgun (WGS) entry which is preliminary data.</text>
</comment>
<dbReference type="InterPro" id="IPR001851">
    <property type="entry name" value="ABC_transp_permease"/>
</dbReference>
<dbReference type="PROSITE" id="PS50893">
    <property type="entry name" value="ABC_TRANSPORTER_2"/>
    <property type="match status" value="1"/>
</dbReference>
<dbReference type="InterPro" id="IPR003593">
    <property type="entry name" value="AAA+_ATPase"/>
</dbReference>
<evidence type="ECO:0000256" key="5">
    <source>
        <dbReference type="ARBA" id="ARBA00022741"/>
    </source>
</evidence>
<dbReference type="AlphaFoldDB" id="A0A5C8UNL6"/>
<feature type="transmembrane region" description="Helical" evidence="9">
    <location>
        <begin position="15"/>
        <end position="36"/>
    </location>
</feature>
<keyword evidence="5" id="KW-0547">Nucleotide-binding</keyword>
<keyword evidence="3" id="KW-1003">Cell membrane</keyword>
<feature type="transmembrane region" description="Helical" evidence="9">
    <location>
        <begin position="121"/>
        <end position="143"/>
    </location>
</feature>
<feature type="transmembrane region" description="Helical" evidence="9">
    <location>
        <begin position="163"/>
        <end position="187"/>
    </location>
</feature>
<evidence type="ECO:0000256" key="9">
    <source>
        <dbReference type="SAM" id="Phobius"/>
    </source>
</evidence>
<feature type="transmembrane region" description="Helical" evidence="9">
    <location>
        <begin position="246"/>
        <end position="263"/>
    </location>
</feature>
<dbReference type="PANTHER" id="PTHR45772">
    <property type="entry name" value="CONSERVED COMPONENT OF ABC TRANSPORTER FOR NATURAL AMINO ACIDS-RELATED"/>
    <property type="match status" value="1"/>
</dbReference>
<name>A0A5C8UNL6_9MICO</name>
<evidence type="ECO:0000256" key="1">
    <source>
        <dbReference type="ARBA" id="ARBA00004651"/>
    </source>
</evidence>
<evidence type="ECO:0000256" key="4">
    <source>
        <dbReference type="ARBA" id="ARBA00022692"/>
    </source>
</evidence>
<keyword evidence="2" id="KW-0813">Transport</keyword>
<dbReference type="GO" id="GO:0005524">
    <property type="term" value="F:ATP binding"/>
    <property type="evidence" value="ECO:0007669"/>
    <property type="project" value="UniProtKB-KW"/>
</dbReference>
<evidence type="ECO:0000256" key="8">
    <source>
        <dbReference type="ARBA" id="ARBA00023136"/>
    </source>
</evidence>